<keyword evidence="2" id="KW-1185">Reference proteome</keyword>
<name>A0A0F7CP40_9ACTN</name>
<dbReference type="InterPro" id="IPR000150">
    <property type="entry name" value="Cof"/>
</dbReference>
<accession>A0A0F7CP40</accession>
<dbReference type="EMBL" id="CP009922">
    <property type="protein sequence ID" value="AKG43996.1"/>
    <property type="molecule type" value="Genomic_DNA"/>
</dbReference>
<dbReference type="InterPro" id="IPR023214">
    <property type="entry name" value="HAD_sf"/>
</dbReference>
<organism evidence="1 2">
    <name type="scientific">Streptomyces xiamenensis</name>
    <dbReference type="NCBI Taxonomy" id="408015"/>
    <lineage>
        <taxon>Bacteria</taxon>
        <taxon>Bacillati</taxon>
        <taxon>Actinomycetota</taxon>
        <taxon>Actinomycetes</taxon>
        <taxon>Kitasatosporales</taxon>
        <taxon>Streptomycetaceae</taxon>
        <taxon>Streptomyces</taxon>
    </lineage>
</organism>
<dbReference type="AlphaFoldDB" id="A0A0F7CP40"/>
<dbReference type="GO" id="GO:0005829">
    <property type="term" value="C:cytosol"/>
    <property type="evidence" value="ECO:0007669"/>
    <property type="project" value="TreeGrafter"/>
</dbReference>
<dbReference type="NCBIfam" id="TIGR01484">
    <property type="entry name" value="HAD-SF-IIB"/>
    <property type="match status" value="1"/>
</dbReference>
<dbReference type="Pfam" id="PF08282">
    <property type="entry name" value="Hydrolase_3"/>
    <property type="match status" value="1"/>
</dbReference>
<dbReference type="SUPFAM" id="SSF56784">
    <property type="entry name" value="HAD-like"/>
    <property type="match status" value="1"/>
</dbReference>
<dbReference type="InterPro" id="IPR036412">
    <property type="entry name" value="HAD-like_sf"/>
</dbReference>
<dbReference type="Proteomes" id="UP000034034">
    <property type="component" value="Chromosome"/>
</dbReference>
<dbReference type="PATRIC" id="fig|408015.6.peg.2652"/>
<dbReference type="RefSeq" id="WP_030732411.1">
    <property type="nucleotide sequence ID" value="NZ_CP009922.3"/>
</dbReference>
<dbReference type="STRING" id="408015.SXIM_26120"/>
<dbReference type="GO" id="GO:0000287">
    <property type="term" value="F:magnesium ion binding"/>
    <property type="evidence" value="ECO:0007669"/>
    <property type="project" value="TreeGrafter"/>
</dbReference>
<proteinExistence type="predicted"/>
<dbReference type="NCBIfam" id="TIGR00099">
    <property type="entry name" value="Cof-subfamily"/>
    <property type="match status" value="1"/>
</dbReference>
<dbReference type="InterPro" id="IPR006379">
    <property type="entry name" value="HAD-SF_hydro_IIB"/>
</dbReference>
<dbReference type="Gene3D" id="3.30.1240.10">
    <property type="match status" value="1"/>
</dbReference>
<dbReference type="PANTHER" id="PTHR10000">
    <property type="entry name" value="PHOSPHOSERINE PHOSPHATASE"/>
    <property type="match status" value="1"/>
</dbReference>
<evidence type="ECO:0000313" key="1">
    <source>
        <dbReference type="EMBL" id="AKG43996.1"/>
    </source>
</evidence>
<dbReference type="KEGG" id="sxi:SXIM_26120"/>
<dbReference type="Gene3D" id="3.40.50.1000">
    <property type="entry name" value="HAD superfamily/HAD-like"/>
    <property type="match status" value="1"/>
</dbReference>
<dbReference type="GO" id="GO:0016791">
    <property type="term" value="F:phosphatase activity"/>
    <property type="evidence" value="ECO:0007669"/>
    <property type="project" value="UniProtKB-ARBA"/>
</dbReference>
<protein>
    <submittedName>
        <fullName evidence="1">Hydrolase</fullName>
    </submittedName>
</protein>
<evidence type="ECO:0000313" key="2">
    <source>
        <dbReference type="Proteomes" id="UP000034034"/>
    </source>
</evidence>
<reference evidence="1" key="1">
    <citation type="submission" date="2019-08" db="EMBL/GenBank/DDBJ databases">
        <title>Complete genome sequence of a mangrove-derived Streptomyces xiamenensis.</title>
        <authorList>
            <person name="Xu J."/>
        </authorList>
    </citation>
    <scope>NUCLEOTIDE SEQUENCE</scope>
    <source>
        <strain evidence="1">318</strain>
    </source>
</reference>
<dbReference type="HOGENOM" id="CLU_044146_0_0_11"/>
<dbReference type="PANTHER" id="PTHR10000:SF8">
    <property type="entry name" value="HAD SUPERFAMILY HYDROLASE-LIKE, TYPE 3"/>
    <property type="match status" value="1"/>
</dbReference>
<gene>
    <name evidence="1" type="ORF">SXIM_26120</name>
</gene>
<keyword evidence="1" id="KW-0378">Hydrolase</keyword>
<sequence length="279" mass="28891">MTVSRFPYQLIATDLDGTLLRGDQTISERTRAALAAAGTAGAAHIVATGRTVAWTRHILDDLGYTGLAVCGQGGQLYHAGEDRLLTSVTLDRAVARRALEALEQRVGPVVVAASLDGLDGGIAMGPGFAWRQDPESVPHPNAPDLSRPVADREGLWAAPISKLYLRHPELSDDQLAAAGTEAAGAYAAFVVSGEDLVEMLPLGLTKATGLSLAARRLGATAAGTIAFGDMPNDIPMLSWAAHGVAMAGAHPHLLAVADEVTAGNDAEGIAKVLERLLLG</sequence>